<dbReference type="SUPFAM" id="SSF46785">
    <property type="entry name" value="Winged helix' DNA-binding domain"/>
    <property type="match status" value="1"/>
</dbReference>
<accession>A0ABX0Q594</accession>
<evidence type="ECO:0000313" key="7">
    <source>
        <dbReference type="Proteomes" id="UP001429601"/>
    </source>
</evidence>
<evidence type="ECO:0000256" key="4">
    <source>
        <dbReference type="ARBA" id="ARBA00023163"/>
    </source>
</evidence>
<keyword evidence="7" id="KW-1185">Reference proteome</keyword>
<name>A0ABX0Q594_9GAMM</name>
<evidence type="ECO:0000256" key="3">
    <source>
        <dbReference type="ARBA" id="ARBA00023125"/>
    </source>
</evidence>
<organism evidence="6 7">
    <name type="scientific">Luteibacter jiangsuensis</name>
    <dbReference type="NCBI Taxonomy" id="637577"/>
    <lineage>
        <taxon>Bacteria</taxon>
        <taxon>Pseudomonadati</taxon>
        <taxon>Pseudomonadota</taxon>
        <taxon>Gammaproteobacteria</taxon>
        <taxon>Lysobacterales</taxon>
        <taxon>Rhodanobacteraceae</taxon>
        <taxon>Luteibacter</taxon>
    </lineage>
</organism>
<gene>
    <name evidence="6" type="ORF">HBF26_12415</name>
</gene>
<dbReference type="InterPro" id="IPR058163">
    <property type="entry name" value="LysR-type_TF_proteobact-type"/>
</dbReference>
<dbReference type="InterPro" id="IPR005119">
    <property type="entry name" value="LysR_subst-bd"/>
</dbReference>
<dbReference type="Pfam" id="PF00126">
    <property type="entry name" value="HTH_1"/>
    <property type="match status" value="1"/>
</dbReference>
<dbReference type="InterPro" id="IPR036388">
    <property type="entry name" value="WH-like_DNA-bd_sf"/>
</dbReference>
<feature type="domain" description="HTH lysR-type" evidence="5">
    <location>
        <begin position="1"/>
        <end position="59"/>
    </location>
</feature>
<evidence type="ECO:0000259" key="5">
    <source>
        <dbReference type="PROSITE" id="PS50931"/>
    </source>
</evidence>
<dbReference type="EMBL" id="JAAQQR010000005">
    <property type="protein sequence ID" value="NID05695.1"/>
    <property type="molecule type" value="Genomic_DNA"/>
</dbReference>
<evidence type="ECO:0000256" key="1">
    <source>
        <dbReference type="ARBA" id="ARBA00009437"/>
    </source>
</evidence>
<comment type="similarity">
    <text evidence="1">Belongs to the LysR transcriptional regulatory family.</text>
</comment>
<dbReference type="PROSITE" id="PS50931">
    <property type="entry name" value="HTH_LYSR"/>
    <property type="match status" value="1"/>
</dbReference>
<sequence length="312" mass="34160">MERLLAMQLFVRVVETGTFARAAASLRIPTSSATKLVQALEGTLGVQLLERTTRRVSVTAEGAAYYEHVRRMLEELDDVEAQLGHRTQSPKGLLRVDTGGSVAAQLLIPGLVAFRARYPLIHLQIGVTDRTVDLPSEGVDCAIRSTADDPLLITRKVAELPWTLCAAPSYLAERGHPAGVEDLSRHDLVGYFSARSGRPAPLSLRTAAGHVERLDWTYALEVNESNAHAAAARHGLGIVQTLRFQVADELADGRLVEILPALQPPPLPVYLVYPPSRRNNARVRAFVEWILDDLPRRAGVERASVDGLPILR</sequence>
<dbReference type="PANTHER" id="PTHR30537:SF72">
    <property type="entry name" value="LYSR FAMILY TRANSCRIPTIONAL REGULATOR"/>
    <property type="match status" value="1"/>
</dbReference>
<evidence type="ECO:0000256" key="2">
    <source>
        <dbReference type="ARBA" id="ARBA00023015"/>
    </source>
</evidence>
<protein>
    <submittedName>
        <fullName evidence="6">LysR family transcriptional regulator</fullName>
    </submittedName>
</protein>
<keyword evidence="3" id="KW-0238">DNA-binding</keyword>
<dbReference type="Proteomes" id="UP001429601">
    <property type="component" value="Unassembled WGS sequence"/>
</dbReference>
<dbReference type="RefSeq" id="WP_167126811.1">
    <property type="nucleotide sequence ID" value="NZ_JAAQQR010000005.1"/>
</dbReference>
<dbReference type="Gene3D" id="3.40.190.290">
    <property type="match status" value="1"/>
</dbReference>
<dbReference type="Pfam" id="PF03466">
    <property type="entry name" value="LysR_substrate"/>
    <property type="match status" value="1"/>
</dbReference>
<reference evidence="6 7" key="1">
    <citation type="journal article" date="2011" name="Curr. Microbiol.">
        <title>Luteibacter jiangsuensis sp. nov.: a methamidophos-degrading bacterium isolated from a methamidophos-manufacturing factory.</title>
        <authorList>
            <person name="Wang L."/>
            <person name="Wang G.L."/>
            <person name="Li S.P."/>
            <person name="Jiang J.D."/>
        </authorList>
    </citation>
    <scope>NUCLEOTIDE SEQUENCE [LARGE SCALE GENOMIC DNA]</scope>
    <source>
        <strain evidence="6 7">CGMCC 1.10133</strain>
    </source>
</reference>
<keyword evidence="4" id="KW-0804">Transcription</keyword>
<dbReference type="PANTHER" id="PTHR30537">
    <property type="entry name" value="HTH-TYPE TRANSCRIPTIONAL REGULATOR"/>
    <property type="match status" value="1"/>
</dbReference>
<proteinExistence type="inferred from homology"/>
<dbReference type="InterPro" id="IPR036390">
    <property type="entry name" value="WH_DNA-bd_sf"/>
</dbReference>
<evidence type="ECO:0000313" key="6">
    <source>
        <dbReference type="EMBL" id="NID05695.1"/>
    </source>
</evidence>
<dbReference type="InterPro" id="IPR000847">
    <property type="entry name" value="LysR_HTH_N"/>
</dbReference>
<keyword evidence="2" id="KW-0805">Transcription regulation</keyword>
<dbReference type="Gene3D" id="1.10.10.10">
    <property type="entry name" value="Winged helix-like DNA-binding domain superfamily/Winged helix DNA-binding domain"/>
    <property type="match status" value="1"/>
</dbReference>
<comment type="caution">
    <text evidence="6">The sequence shown here is derived from an EMBL/GenBank/DDBJ whole genome shotgun (WGS) entry which is preliminary data.</text>
</comment>
<dbReference type="SUPFAM" id="SSF53850">
    <property type="entry name" value="Periplasmic binding protein-like II"/>
    <property type="match status" value="1"/>
</dbReference>